<organism evidence="2 3">
    <name type="scientific">Thermocatellispora tengchongensis</name>
    <dbReference type="NCBI Taxonomy" id="1073253"/>
    <lineage>
        <taxon>Bacteria</taxon>
        <taxon>Bacillati</taxon>
        <taxon>Actinomycetota</taxon>
        <taxon>Actinomycetes</taxon>
        <taxon>Streptosporangiales</taxon>
        <taxon>Streptosporangiaceae</taxon>
        <taxon>Thermocatellispora</taxon>
    </lineage>
</organism>
<protein>
    <submittedName>
        <fullName evidence="2">Uncharacterized protein</fullName>
    </submittedName>
</protein>
<dbReference type="AlphaFoldDB" id="A0A840P798"/>
<dbReference type="Proteomes" id="UP000578449">
    <property type="component" value="Unassembled WGS sequence"/>
</dbReference>
<sequence>MTHRATMHHPPRPRHPAPATPATDAHARNHGTPEPPTRDHDRGEHAHPATAPGDAASARGRERERRAATGGGRHGHAATAAGAVRMLPPRASTAPGRGSEACGQRTATPTLAGHTGAPACHAAPPPDDHGSAGGAHPAPTPDRGRRRGAWGRPTAATVADARHLNVRPAGPATASADALPAGGRGCGACGRAGGRGRGRRVTVAVRVWHARCGRVAGGWEYGGCRRAVVVVEGAGSVLPGGVRGVVGWGVARGVV</sequence>
<feature type="compositionally biased region" description="Low complexity" evidence="1">
    <location>
        <begin position="112"/>
        <end position="122"/>
    </location>
</feature>
<gene>
    <name evidence="2" type="ORF">HNP84_004928</name>
</gene>
<reference evidence="2 3" key="1">
    <citation type="submission" date="2020-08" db="EMBL/GenBank/DDBJ databases">
        <title>Genomic Encyclopedia of Type Strains, Phase IV (KMG-IV): sequencing the most valuable type-strain genomes for metagenomic binning, comparative biology and taxonomic classification.</title>
        <authorList>
            <person name="Goeker M."/>
        </authorList>
    </citation>
    <scope>NUCLEOTIDE SEQUENCE [LARGE SCALE GENOMIC DNA]</scope>
    <source>
        <strain evidence="2 3">DSM 45615</strain>
    </source>
</reference>
<feature type="region of interest" description="Disordered" evidence="1">
    <location>
        <begin position="1"/>
        <end position="158"/>
    </location>
</feature>
<accession>A0A840P798</accession>
<dbReference type="EMBL" id="JACHGN010000010">
    <property type="protein sequence ID" value="MBB5135192.1"/>
    <property type="molecule type" value="Genomic_DNA"/>
</dbReference>
<feature type="compositionally biased region" description="Basic residues" evidence="1">
    <location>
        <begin position="1"/>
        <end position="15"/>
    </location>
</feature>
<evidence type="ECO:0000313" key="3">
    <source>
        <dbReference type="Proteomes" id="UP000578449"/>
    </source>
</evidence>
<evidence type="ECO:0000256" key="1">
    <source>
        <dbReference type="SAM" id="MobiDB-lite"/>
    </source>
</evidence>
<evidence type="ECO:0000313" key="2">
    <source>
        <dbReference type="EMBL" id="MBB5135192.1"/>
    </source>
</evidence>
<keyword evidence="3" id="KW-1185">Reference proteome</keyword>
<feature type="compositionally biased region" description="Basic and acidic residues" evidence="1">
    <location>
        <begin position="36"/>
        <end position="47"/>
    </location>
</feature>
<proteinExistence type="predicted"/>
<name>A0A840P798_9ACTN</name>
<comment type="caution">
    <text evidence="2">The sequence shown here is derived from an EMBL/GenBank/DDBJ whole genome shotgun (WGS) entry which is preliminary data.</text>
</comment>